<keyword evidence="3" id="KW-1185">Reference proteome</keyword>
<dbReference type="AlphaFoldDB" id="A0A6A4HQS4"/>
<dbReference type="EMBL" id="ML769456">
    <property type="protein sequence ID" value="KAE9400446.1"/>
    <property type="molecule type" value="Genomic_DNA"/>
</dbReference>
<feature type="compositionally biased region" description="Acidic residues" evidence="1">
    <location>
        <begin position="92"/>
        <end position="102"/>
    </location>
</feature>
<accession>A0A6A4HQS4</accession>
<evidence type="ECO:0000313" key="2">
    <source>
        <dbReference type="EMBL" id="KAE9400446.1"/>
    </source>
</evidence>
<feature type="region of interest" description="Disordered" evidence="1">
    <location>
        <begin position="77"/>
        <end position="103"/>
    </location>
</feature>
<protein>
    <submittedName>
        <fullName evidence="2">Uncharacterized protein</fullName>
    </submittedName>
</protein>
<organism evidence="2 3">
    <name type="scientific">Gymnopus androsaceus JB14</name>
    <dbReference type="NCBI Taxonomy" id="1447944"/>
    <lineage>
        <taxon>Eukaryota</taxon>
        <taxon>Fungi</taxon>
        <taxon>Dikarya</taxon>
        <taxon>Basidiomycota</taxon>
        <taxon>Agaricomycotina</taxon>
        <taxon>Agaricomycetes</taxon>
        <taxon>Agaricomycetidae</taxon>
        <taxon>Agaricales</taxon>
        <taxon>Marasmiineae</taxon>
        <taxon>Omphalotaceae</taxon>
        <taxon>Gymnopus</taxon>
    </lineage>
</organism>
<reference evidence="2" key="1">
    <citation type="journal article" date="2019" name="Environ. Microbiol.">
        <title>Fungal ecological strategies reflected in gene transcription - a case study of two litter decomposers.</title>
        <authorList>
            <person name="Barbi F."/>
            <person name="Kohler A."/>
            <person name="Barry K."/>
            <person name="Baskaran P."/>
            <person name="Daum C."/>
            <person name="Fauchery L."/>
            <person name="Ihrmark K."/>
            <person name="Kuo A."/>
            <person name="LaButti K."/>
            <person name="Lipzen A."/>
            <person name="Morin E."/>
            <person name="Grigoriev I.V."/>
            <person name="Henrissat B."/>
            <person name="Lindahl B."/>
            <person name="Martin F."/>
        </authorList>
    </citation>
    <scope>NUCLEOTIDE SEQUENCE</scope>
    <source>
        <strain evidence="2">JB14</strain>
    </source>
</reference>
<proteinExistence type="predicted"/>
<sequence length="153" mass="17257">MKTWRSLNRCSSRAQPSVRLTTPNLSIEPFINAVRFPSWSTFVSNSGRNKSRILSQEDLQFHLRDCYYFSPSRFEEVEAEGEPSTVKGKQNDDEEETVEPAEADCQIIDFGSSSSTGSKAHIRSYAFLVIFEAESFDPSRKSTTRTGSAMHCV</sequence>
<dbReference type="Proteomes" id="UP000799118">
    <property type="component" value="Unassembled WGS sequence"/>
</dbReference>
<evidence type="ECO:0000256" key="1">
    <source>
        <dbReference type="SAM" id="MobiDB-lite"/>
    </source>
</evidence>
<evidence type="ECO:0000313" key="3">
    <source>
        <dbReference type="Proteomes" id="UP000799118"/>
    </source>
</evidence>
<name>A0A6A4HQS4_9AGAR</name>
<gene>
    <name evidence="2" type="ORF">BT96DRAFT_645749</name>
</gene>